<comment type="caution">
    <text evidence="1">The sequence shown here is derived from an EMBL/GenBank/DDBJ whole genome shotgun (WGS) entry which is preliminary data.</text>
</comment>
<protein>
    <submittedName>
        <fullName evidence="1">Uncharacterized protein</fullName>
    </submittedName>
</protein>
<gene>
    <name evidence="1" type="ORF">PXEA_LOCUS32889</name>
</gene>
<reference evidence="1" key="1">
    <citation type="submission" date="2018-11" db="EMBL/GenBank/DDBJ databases">
        <authorList>
            <consortium name="Pathogen Informatics"/>
        </authorList>
    </citation>
    <scope>NUCLEOTIDE SEQUENCE</scope>
</reference>
<dbReference type="Proteomes" id="UP000784294">
    <property type="component" value="Unassembled WGS sequence"/>
</dbReference>
<name>A0A448XLF3_9PLAT</name>
<evidence type="ECO:0000313" key="1">
    <source>
        <dbReference type="EMBL" id="VEL39449.1"/>
    </source>
</evidence>
<accession>A0A448XLF3</accession>
<dbReference type="EMBL" id="CAAALY010261300">
    <property type="protein sequence ID" value="VEL39449.1"/>
    <property type="molecule type" value="Genomic_DNA"/>
</dbReference>
<proteinExistence type="predicted"/>
<keyword evidence="2" id="KW-1185">Reference proteome</keyword>
<evidence type="ECO:0000313" key="2">
    <source>
        <dbReference type="Proteomes" id="UP000784294"/>
    </source>
</evidence>
<dbReference type="AlphaFoldDB" id="A0A448XLF3"/>
<sequence length="102" mass="11264">MVLRMARLTDDADYDAGETSVNVPRPRSYFGNDDAYNELRTSLAFPKGVLIPVGVDCSSHLASFVSEPHPRRKSKHDNAGCTLNTPTTTPDCHECPWITEQA</sequence>
<organism evidence="1 2">
    <name type="scientific">Protopolystoma xenopodis</name>
    <dbReference type="NCBI Taxonomy" id="117903"/>
    <lineage>
        <taxon>Eukaryota</taxon>
        <taxon>Metazoa</taxon>
        <taxon>Spiralia</taxon>
        <taxon>Lophotrochozoa</taxon>
        <taxon>Platyhelminthes</taxon>
        <taxon>Monogenea</taxon>
        <taxon>Polyopisthocotylea</taxon>
        <taxon>Polystomatidea</taxon>
        <taxon>Polystomatidae</taxon>
        <taxon>Protopolystoma</taxon>
    </lineage>
</organism>